<dbReference type="OrthoDB" id="9811959at2"/>
<dbReference type="Pfam" id="PF05635">
    <property type="entry name" value="23S_rRNA_IVP"/>
    <property type="match status" value="1"/>
</dbReference>
<dbReference type="Proteomes" id="UP000295684">
    <property type="component" value="Unassembled WGS sequence"/>
</dbReference>
<evidence type="ECO:0000313" key="4">
    <source>
        <dbReference type="Proteomes" id="UP000622648"/>
    </source>
</evidence>
<keyword evidence="4" id="KW-1185">Reference proteome</keyword>
<evidence type="ECO:0000313" key="1">
    <source>
        <dbReference type="EMBL" id="GGE44333.1"/>
    </source>
</evidence>
<protein>
    <submittedName>
        <fullName evidence="2">Four helix bundle protein</fullName>
    </submittedName>
</protein>
<dbReference type="EMBL" id="SLWO01000001">
    <property type="protein sequence ID" value="TCO30803.1"/>
    <property type="molecule type" value="Genomic_DNA"/>
</dbReference>
<dbReference type="PANTHER" id="PTHR38471:SF2">
    <property type="entry name" value="FOUR HELIX BUNDLE PROTEIN"/>
    <property type="match status" value="1"/>
</dbReference>
<dbReference type="NCBIfam" id="TIGR02436">
    <property type="entry name" value="four helix bundle protein"/>
    <property type="match status" value="1"/>
</dbReference>
<reference evidence="1" key="1">
    <citation type="journal article" date="2014" name="Int. J. Syst. Evol. Microbiol.">
        <title>Complete genome of a new Firmicutes species belonging to the dominant human colonic microbiota ('Ruminococcus bicirculans') reveals two chromosomes and a selective capacity to utilize plant glucans.</title>
        <authorList>
            <consortium name="NISC Comparative Sequencing Program"/>
            <person name="Wegmann U."/>
            <person name="Louis P."/>
            <person name="Goesmann A."/>
            <person name="Henrissat B."/>
            <person name="Duncan S.H."/>
            <person name="Flint H.J."/>
        </authorList>
    </citation>
    <scope>NUCLEOTIDE SEQUENCE</scope>
    <source>
        <strain evidence="1">CGMCC 1.15644</strain>
    </source>
</reference>
<comment type="caution">
    <text evidence="2">The sequence shown here is derived from an EMBL/GenBank/DDBJ whole genome shotgun (WGS) entry which is preliminary data.</text>
</comment>
<dbReference type="Gene3D" id="1.20.1440.60">
    <property type="entry name" value="23S rRNA-intervening sequence"/>
    <property type="match status" value="1"/>
</dbReference>
<dbReference type="PANTHER" id="PTHR38471">
    <property type="entry name" value="FOUR HELIX BUNDLE PROTEIN"/>
    <property type="match status" value="1"/>
</dbReference>
<dbReference type="SUPFAM" id="SSF158446">
    <property type="entry name" value="IVS-encoded protein-like"/>
    <property type="match status" value="1"/>
</dbReference>
<dbReference type="InterPro" id="IPR036583">
    <property type="entry name" value="23S_rRNA_IVS_sf"/>
</dbReference>
<sequence>MHIYSFEKLEVWKLSMSFRKDIYRLTTKFPKDETFGLISQIKRSVSSIGACLAEGSGKITSKDKAHYTNMAYSTTLETLNHLIAAVDLNYINQEDYLSCRNQIETITIKLTNLRNTQINNKSQVLPYNHTNTNP</sequence>
<dbReference type="RefSeq" id="WP_132528991.1">
    <property type="nucleotide sequence ID" value="NZ_BMJO01000001.1"/>
</dbReference>
<gene>
    <name evidence="2" type="ORF">EV200_101242</name>
    <name evidence="1" type="ORF">GCM10011413_08040</name>
</gene>
<reference evidence="4" key="2">
    <citation type="journal article" date="2019" name="Int. J. Syst. Evol. Microbiol.">
        <title>The Global Catalogue of Microorganisms (GCM) 10K type strain sequencing project: providing services to taxonomists for standard genome sequencing and annotation.</title>
        <authorList>
            <consortium name="The Broad Institute Genomics Platform"/>
            <consortium name="The Broad Institute Genome Sequencing Center for Infectious Disease"/>
            <person name="Wu L."/>
            <person name="Ma J."/>
        </authorList>
    </citation>
    <scope>NUCLEOTIDE SEQUENCE [LARGE SCALE GENOMIC DNA]</scope>
    <source>
        <strain evidence="4">CGMCC 1.15644</strain>
    </source>
</reference>
<accession>A0A4R2HLN7</accession>
<organism evidence="2 3">
    <name type="scientific">Pedobacter psychrotolerans</name>
    <dbReference type="NCBI Taxonomy" id="1843235"/>
    <lineage>
        <taxon>Bacteria</taxon>
        <taxon>Pseudomonadati</taxon>
        <taxon>Bacteroidota</taxon>
        <taxon>Sphingobacteriia</taxon>
        <taxon>Sphingobacteriales</taxon>
        <taxon>Sphingobacteriaceae</taxon>
        <taxon>Pedobacter</taxon>
    </lineage>
</organism>
<reference evidence="1" key="4">
    <citation type="submission" date="2024-05" db="EMBL/GenBank/DDBJ databases">
        <authorList>
            <person name="Sun Q."/>
            <person name="Zhou Y."/>
        </authorList>
    </citation>
    <scope>NUCLEOTIDE SEQUENCE</scope>
    <source>
        <strain evidence="1">CGMCC 1.15644</strain>
    </source>
</reference>
<proteinExistence type="predicted"/>
<dbReference type="Proteomes" id="UP000622648">
    <property type="component" value="Unassembled WGS sequence"/>
</dbReference>
<evidence type="ECO:0000313" key="2">
    <source>
        <dbReference type="EMBL" id="TCO30803.1"/>
    </source>
</evidence>
<dbReference type="InterPro" id="IPR012657">
    <property type="entry name" value="23S_rRNA-intervening_sequence"/>
</dbReference>
<evidence type="ECO:0000313" key="3">
    <source>
        <dbReference type="Proteomes" id="UP000295684"/>
    </source>
</evidence>
<reference evidence="2 3" key="3">
    <citation type="submission" date="2019-03" db="EMBL/GenBank/DDBJ databases">
        <title>Genomic Encyclopedia of Type Strains, Phase IV (KMG-IV): sequencing the most valuable type-strain genomes for metagenomic binning, comparative biology and taxonomic classification.</title>
        <authorList>
            <person name="Goeker M."/>
        </authorList>
    </citation>
    <scope>NUCLEOTIDE SEQUENCE [LARGE SCALE GENOMIC DNA]</scope>
    <source>
        <strain evidence="2 3">DSM 103236</strain>
    </source>
</reference>
<dbReference type="CDD" id="cd16377">
    <property type="entry name" value="23S_rRNA_IVP_like"/>
    <property type="match status" value="1"/>
</dbReference>
<name>A0A4R2HLN7_9SPHI</name>
<dbReference type="EMBL" id="BMJO01000001">
    <property type="protein sequence ID" value="GGE44333.1"/>
    <property type="molecule type" value="Genomic_DNA"/>
</dbReference>
<dbReference type="AlphaFoldDB" id="A0A4R2HLN7"/>